<gene>
    <name evidence="1" type="ORF">VST7929_02856</name>
</gene>
<keyword evidence="2" id="KW-1185">Reference proteome</keyword>
<dbReference type="PROSITE" id="PS51257">
    <property type="entry name" value="PROKAR_LIPOPROTEIN"/>
    <property type="match status" value="1"/>
</dbReference>
<comment type="caution">
    <text evidence="1">The sequence shown here is derived from an EMBL/GenBank/DDBJ whole genome shotgun (WGS) entry which is preliminary data.</text>
</comment>
<evidence type="ECO:0000313" key="2">
    <source>
        <dbReference type="Proteomes" id="UP000838672"/>
    </source>
</evidence>
<evidence type="ECO:0008006" key="3">
    <source>
        <dbReference type="Google" id="ProtNLM"/>
    </source>
</evidence>
<organism evidence="1 2">
    <name type="scientific">Vibrio stylophorae</name>
    <dbReference type="NCBI Taxonomy" id="659351"/>
    <lineage>
        <taxon>Bacteria</taxon>
        <taxon>Pseudomonadati</taxon>
        <taxon>Pseudomonadota</taxon>
        <taxon>Gammaproteobacteria</taxon>
        <taxon>Vibrionales</taxon>
        <taxon>Vibrionaceae</taxon>
        <taxon>Vibrio</taxon>
    </lineage>
</organism>
<sequence>MTRQMFVSIFALLLIGCSSVPTSTKSKDELLVQAKAMAKTEQVAVFEIPSRGAIADQLSLMFGDDVNAKVLRSVIKDMPIYGQKAILVQCDNPDLAVLVIDEAMDNYRFSTPVWFIFASKPQYEHRVAASVLGSGLHYGFINN</sequence>
<dbReference type="Proteomes" id="UP000838672">
    <property type="component" value="Unassembled WGS sequence"/>
</dbReference>
<protein>
    <recommendedName>
        <fullName evidence="3">Lipoprotein</fullName>
    </recommendedName>
</protein>
<reference evidence="1" key="1">
    <citation type="submission" date="2021-11" db="EMBL/GenBank/DDBJ databases">
        <authorList>
            <person name="Rodrigo-Torres L."/>
            <person name="Arahal R. D."/>
            <person name="Lucena T."/>
        </authorList>
    </citation>
    <scope>NUCLEOTIDE SEQUENCE</scope>
    <source>
        <strain evidence="1">CECT 7929</strain>
    </source>
</reference>
<dbReference type="EMBL" id="CAKLDI010000002">
    <property type="protein sequence ID" value="CAH0535195.1"/>
    <property type="molecule type" value="Genomic_DNA"/>
</dbReference>
<proteinExistence type="predicted"/>
<name>A0ABN8DV51_9VIBR</name>
<dbReference type="RefSeq" id="WP_237468055.1">
    <property type="nucleotide sequence ID" value="NZ_CAKLDI010000002.1"/>
</dbReference>
<evidence type="ECO:0000313" key="1">
    <source>
        <dbReference type="EMBL" id="CAH0535195.1"/>
    </source>
</evidence>
<accession>A0ABN8DV51</accession>